<evidence type="ECO:0000256" key="1">
    <source>
        <dbReference type="SAM" id="Phobius"/>
    </source>
</evidence>
<dbReference type="Proteomes" id="UP000293952">
    <property type="component" value="Unassembled WGS sequence"/>
</dbReference>
<dbReference type="OrthoDB" id="821805at2"/>
<dbReference type="InterPro" id="IPR045749">
    <property type="entry name" value="DUF6090"/>
</dbReference>
<dbReference type="AlphaFoldDB" id="A0A4V1WFZ5"/>
<keyword evidence="3" id="KW-1185">Reference proteome</keyword>
<dbReference type="RefSeq" id="WP_130092924.1">
    <property type="nucleotide sequence ID" value="NZ_SETE01000002.1"/>
</dbReference>
<evidence type="ECO:0000313" key="2">
    <source>
        <dbReference type="EMBL" id="RYM34916.1"/>
    </source>
</evidence>
<keyword evidence="1" id="KW-1133">Transmembrane helix</keyword>
<organism evidence="2 3">
    <name type="scientific">Brumimicrobium glaciale</name>
    <dbReference type="NCBI Taxonomy" id="200475"/>
    <lineage>
        <taxon>Bacteria</taxon>
        <taxon>Pseudomonadati</taxon>
        <taxon>Bacteroidota</taxon>
        <taxon>Flavobacteriia</taxon>
        <taxon>Flavobacteriales</taxon>
        <taxon>Crocinitomicaceae</taxon>
        <taxon>Brumimicrobium</taxon>
    </lineage>
</organism>
<evidence type="ECO:0000313" key="3">
    <source>
        <dbReference type="Proteomes" id="UP000293952"/>
    </source>
</evidence>
<accession>A0A4V1WFZ5</accession>
<keyword evidence="1" id="KW-0472">Membrane</keyword>
<comment type="caution">
    <text evidence="2">The sequence shown here is derived from an EMBL/GenBank/DDBJ whole genome shotgun (WGS) entry which is preliminary data.</text>
</comment>
<dbReference type="Pfam" id="PF19578">
    <property type="entry name" value="DUF6090"/>
    <property type="match status" value="1"/>
</dbReference>
<gene>
    <name evidence="2" type="ORF">ERX46_05945</name>
</gene>
<reference evidence="2 3" key="1">
    <citation type="submission" date="2019-02" db="EMBL/GenBank/DDBJ databases">
        <title>Genome sequence of the sea-ice species Brumimicrobium glaciale.</title>
        <authorList>
            <person name="Bowman J.P."/>
        </authorList>
    </citation>
    <scope>NUCLEOTIDE SEQUENCE [LARGE SCALE GENOMIC DNA]</scope>
    <source>
        <strain evidence="2 3">IC156</strain>
    </source>
</reference>
<proteinExistence type="predicted"/>
<keyword evidence="1" id="KW-0812">Transmembrane</keyword>
<dbReference type="EMBL" id="SETE01000002">
    <property type="protein sequence ID" value="RYM34916.1"/>
    <property type="molecule type" value="Genomic_DNA"/>
</dbReference>
<protein>
    <submittedName>
        <fullName evidence="2">Uncharacterized protein</fullName>
    </submittedName>
</protein>
<name>A0A4V1WFZ5_9FLAO</name>
<feature type="transmembrane region" description="Helical" evidence="1">
    <location>
        <begin position="21"/>
        <end position="40"/>
    </location>
</feature>
<sequence>MIKFFRKFRQRMLIENKFGKYLLYATGEILLVMIGILLALQVNNWNENRKLRINEISALKEVGRNLDQNIIQQESYLKHDSTILNNGEKLIEILKDENSTYHDSLDIMFGLIGVYSPYFVIDGAYENLKERGIDLIHNDTLKRVLIELFEQSLPMIEQAGNAFELDIVNRRYDISIAYFETGKSFFSMRPNNFSELKTNQKFFNFLSMTIAAKRLTIQHRNNLIEQTSRAKHVLEEYLEKIDK</sequence>